<reference evidence="3 4" key="1">
    <citation type="journal article" date="2003" name="Proc. Natl. Acad. Sci. U.S.A.">
        <title>Genome sequence of the cyanobacterium Prochlorococcus marinus SS120, a nearly minimal oxyphototrophic genome.</title>
        <authorList>
            <person name="Dufresne A."/>
            <person name="Salanoubat M."/>
            <person name="Partensky F."/>
            <person name="Artiguenave F."/>
            <person name="Axmann I.M."/>
            <person name="Barbe V."/>
            <person name="Duprat S."/>
            <person name="Galperin M.Y."/>
            <person name="Koonin E.V."/>
            <person name="Le Gall F."/>
            <person name="Makarova K.S."/>
            <person name="Ostrowski M."/>
            <person name="Oztas S."/>
            <person name="Robert C."/>
            <person name="Rogozin I.B."/>
            <person name="Scanlan D.J."/>
            <person name="Tandeau de Marsac N."/>
            <person name="Weissenbach J."/>
            <person name="Wincker P."/>
            <person name="Wolf Y.I."/>
            <person name="Hess W.R."/>
        </authorList>
    </citation>
    <scope>NUCLEOTIDE SEQUENCE [LARGE SCALE GENOMIC DNA]</scope>
    <source>
        <strain evidence="4">SARG / CCMP1375 / SS120</strain>
    </source>
</reference>
<evidence type="ECO:0000313" key="3">
    <source>
        <dbReference type="EMBL" id="AAP99664.1"/>
    </source>
</evidence>
<dbReference type="EMBL" id="AE017126">
    <property type="protein sequence ID" value="AAP99664.1"/>
    <property type="molecule type" value="Genomic_DNA"/>
</dbReference>
<proteinExistence type="predicted"/>
<dbReference type="AlphaFoldDB" id="Q7VCX0"/>
<evidence type="ECO:0000256" key="2">
    <source>
        <dbReference type="SAM" id="Phobius"/>
    </source>
</evidence>
<dbReference type="KEGG" id="pma:Pro_0620"/>
<sequence length="78" mass="8696">MDSFDPLNSVTASGTSFDTVRLIMLMIGTFFFGALTAAVQRGIKEQGWFGFKKPSRTTQTKEQMQRLEDIANNANDSE</sequence>
<name>Q7VCX0_PROMA</name>
<dbReference type="Proteomes" id="UP000001420">
    <property type="component" value="Chromosome"/>
</dbReference>
<dbReference type="PATRIC" id="fig|167539.5.peg.640"/>
<protein>
    <submittedName>
        <fullName evidence="3">Uncharacterized protein</fullName>
    </submittedName>
</protein>
<feature type="transmembrane region" description="Helical" evidence="2">
    <location>
        <begin position="20"/>
        <end position="39"/>
    </location>
</feature>
<dbReference type="HOGENOM" id="CLU_2619196_0_0_3"/>
<dbReference type="STRING" id="167539.Pro_0620"/>
<accession>Q7VCX0</accession>
<dbReference type="EnsemblBacteria" id="AAP99664">
    <property type="protein sequence ID" value="AAP99664"/>
    <property type="gene ID" value="Pro_0620"/>
</dbReference>
<evidence type="ECO:0000313" key="4">
    <source>
        <dbReference type="Proteomes" id="UP000001420"/>
    </source>
</evidence>
<dbReference type="OrthoDB" id="541888at2"/>
<keyword evidence="2" id="KW-0812">Transmembrane</keyword>
<evidence type="ECO:0000256" key="1">
    <source>
        <dbReference type="SAM" id="MobiDB-lite"/>
    </source>
</evidence>
<keyword evidence="4" id="KW-1185">Reference proteome</keyword>
<keyword evidence="2" id="KW-0472">Membrane</keyword>
<gene>
    <name evidence="3" type="ordered locus">Pro_0620</name>
</gene>
<dbReference type="RefSeq" id="WP_011124772.1">
    <property type="nucleotide sequence ID" value="NC_005042.1"/>
</dbReference>
<dbReference type="eggNOG" id="ENOG50322DJ">
    <property type="taxonomic scope" value="Bacteria"/>
</dbReference>
<feature type="region of interest" description="Disordered" evidence="1">
    <location>
        <begin position="54"/>
        <end position="78"/>
    </location>
</feature>
<organism evidence="3 4">
    <name type="scientific">Prochlorococcus marinus (strain SARG / CCMP1375 / SS120)</name>
    <dbReference type="NCBI Taxonomy" id="167539"/>
    <lineage>
        <taxon>Bacteria</taxon>
        <taxon>Bacillati</taxon>
        <taxon>Cyanobacteriota</taxon>
        <taxon>Cyanophyceae</taxon>
        <taxon>Synechococcales</taxon>
        <taxon>Prochlorococcaceae</taxon>
        <taxon>Prochlorococcus</taxon>
    </lineage>
</organism>
<keyword evidence="2" id="KW-1133">Transmembrane helix</keyword>